<organism evidence="5 6">
    <name type="scientific">Companilactobacillus ginsenosidimutans</name>
    <dbReference type="NCBI Taxonomy" id="1007676"/>
    <lineage>
        <taxon>Bacteria</taxon>
        <taxon>Bacillati</taxon>
        <taxon>Bacillota</taxon>
        <taxon>Bacilli</taxon>
        <taxon>Lactobacillales</taxon>
        <taxon>Lactobacillaceae</taxon>
        <taxon>Companilactobacillus</taxon>
    </lineage>
</organism>
<evidence type="ECO:0000259" key="4">
    <source>
        <dbReference type="Pfam" id="PF03358"/>
    </source>
</evidence>
<dbReference type="Pfam" id="PF03358">
    <property type="entry name" value="FMN_red"/>
    <property type="match status" value="1"/>
</dbReference>
<keyword evidence="1" id="KW-0285">Flavoprotein</keyword>
<name>A0A0H4QJF0_9LACO</name>
<feature type="transmembrane region" description="Helical" evidence="3">
    <location>
        <begin position="225"/>
        <end position="248"/>
    </location>
</feature>
<dbReference type="EMBL" id="CP012034">
    <property type="protein sequence ID" value="AKP68047.1"/>
    <property type="molecule type" value="Genomic_DNA"/>
</dbReference>
<evidence type="ECO:0000313" key="6">
    <source>
        <dbReference type="Proteomes" id="UP000036106"/>
    </source>
</evidence>
<keyword evidence="6" id="KW-1185">Reference proteome</keyword>
<dbReference type="PANTHER" id="PTHR43278:SF1">
    <property type="entry name" value="IRON-SULFUR FLAVOPROTEIN MJ1083"/>
    <property type="match status" value="1"/>
</dbReference>
<keyword evidence="3" id="KW-0472">Membrane</keyword>
<feature type="transmembrane region" description="Helical" evidence="3">
    <location>
        <begin position="194"/>
        <end position="213"/>
    </location>
</feature>
<keyword evidence="2" id="KW-0288">FMN</keyword>
<evidence type="ECO:0000256" key="3">
    <source>
        <dbReference type="SAM" id="Phobius"/>
    </source>
</evidence>
<evidence type="ECO:0000256" key="1">
    <source>
        <dbReference type="ARBA" id="ARBA00022630"/>
    </source>
</evidence>
<evidence type="ECO:0000256" key="2">
    <source>
        <dbReference type="ARBA" id="ARBA00022643"/>
    </source>
</evidence>
<reference evidence="6" key="1">
    <citation type="submission" date="2015-07" db="EMBL/GenBank/DDBJ databases">
        <title>Lactobacillus ginsenosidimutans/EMML 3141/ whole genome sequencing.</title>
        <authorList>
            <person name="Kim M.K."/>
            <person name="Im W.-T."/>
            <person name="Srinivasan S."/>
            <person name="Lee J.-J."/>
        </authorList>
    </citation>
    <scope>NUCLEOTIDE SEQUENCE [LARGE SCALE GENOMIC DNA]</scope>
    <source>
        <strain evidence="6">EMML 3041</strain>
    </source>
</reference>
<dbReference type="STRING" id="1007676.ABM34_11215"/>
<dbReference type="RefSeq" id="WP_048705799.1">
    <property type="nucleotide sequence ID" value="NZ_CP012034.1"/>
</dbReference>
<dbReference type="AlphaFoldDB" id="A0A0H4QJF0"/>
<dbReference type="InterPro" id="IPR029039">
    <property type="entry name" value="Flavoprotein-like_sf"/>
</dbReference>
<feature type="domain" description="NADPH-dependent FMN reductase-like" evidence="4">
    <location>
        <begin position="1"/>
        <end position="91"/>
    </location>
</feature>
<dbReference type="Proteomes" id="UP000036106">
    <property type="component" value="Chromosome"/>
</dbReference>
<keyword evidence="3" id="KW-0812">Transmembrane</keyword>
<keyword evidence="3" id="KW-1133">Transmembrane helix</keyword>
<protein>
    <submittedName>
        <fullName evidence="5">NADPH-dependent FMN reductase</fullName>
    </submittedName>
</protein>
<dbReference type="GO" id="GO:0016491">
    <property type="term" value="F:oxidoreductase activity"/>
    <property type="evidence" value="ECO:0007669"/>
    <property type="project" value="InterPro"/>
</dbReference>
<dbReference type="KEGG" id="lgn:ABM34_11215"/>
<gene>
    <name evidence="5" type="ORF">ABM34_11215</name>
</gene>
<dbReference type="InterPro" id="IPR005025">
    <property type="entry name" value="FMN_Rdtase-like_dom"/>
</dbReference>
<proteinExistence type="predicted"/>
<evidence type="ECO:0000313" key="5">
    <source>
        <dbReference type="EMBL" id="AKP68047.1"/>
    </source>
</evidence>
<dbReference type="PANTHER" id="PTHR43278">
    <property type="entry name" value="NAD(P)H-DEPENDENT FMN-CONTAINING OXIDOREDUCTASE YWQN-RELATED"/>
    <property type="match status" value="1"/>
</dbReference>
<sequence length="254" mass="29344">MKILGILASHKEHGLNAELLDNVLDNVDEGVETETIYLENYDITPHKYHQENEVLDELSQKLMDADVWVFSAPTYWREAPGLLKNFFDCMRPKFVYFKENGDTIPGPFKDKHYLSLSSCYMSTTENFLTGITDETFKTIDRVMSAAGVIKTGEIVLPNTFGMKEIPQKKKDLCAKYGHKISQKQEKDDLTMKRYIQLFFMIAVMALVTMGIQVPLKAIMPMDNFWINYASFTVIFFVLLGAILHYVTFVKHRRR</sequence>
<dbReference type="SUPFAM" id="SSF52218">
    <property type="entry name" value="Flavoproteins"/>
    <property type="match status" value="1"/>
</dbReference>
<dbReference type="OrthoDB" id="9805976at2"/>
<accession>A0A0H4QJF0</accession>
<dbReference type="Gene3D" id="3.40.50.360">
    <property type="match status" value="1"/>
</dbReference>
<dbReference type="PATRIC" id="fig|1007676.4.peg.2270"/>
<dbReference type="InterPro" id="IPR051796">
    <property type="entry name" value="ISF_SsuE-like"/>
</dbReference>